<dbReference type="SUPFAM" id="SSF54909">
    <property type="entry name" value="Dimeric alpha+beta barrel"/>
    <property type="match status" value="1"/>
</dbReference>
<feature type="domain" description="Stress-response A/B barrel" evidence="2">
    <location>
        <begin position="56"/>
        <end position="169"/>
    </location>
</feature>
<evidence type="ECO:0000256" key="1">
    <source>
        <dbReference type="SAM" id="Phobius"/>
    </source>
</evidence>
<dbReference type="Gene3D" id="3.30.70.100">
    <property type="match status" value="1"/>
</dbReference>
<keyword evidence="1" id="KW-0812">Transmembrane</keyword>
<dbReference type="Proteomes" id="UP000254765">
    <property type="component" value="Unassembled WGS sequence"/>
</dbReference>
<keyword evidence="1" id="KW-1133">Transmembrane helix</keyword>
<dbReference type="SMART" id="SM00886">
    <property type="entry name" value="Dabb"/>
    <property type="match status" value="1"/>
</dbReference>
<sequence length="172" mass="19027">MTKVMIIGLLLFSAVFIGLCIYFQDKEGAMFDKLSQQRQSVGGGVFTAGDYKPGLLKHIVLFKYKKTITQAQRDAVTSRFLSLKRSMRPGADAPYILSIVEGVQNSGEGVDGGFEQGFIVTFKSEGDRNYYVGKPLVDTEGDYDEAHDAFKQFVAPLLSDDNGVLVFDFSLR</sequence>
<dbReference type="Pfam" id="PF07876">
    <property type="entry name" value="Dabb"/>
    <property type="match status" value="1"/>
</dbReference>
<name>A0A379Y1A2_SERMA</name>
<dbReference type="AlphaFoldDB" id="A0A379Y1A2"/>
<gene>
    <name evidence="3" type="ORF">NCTC10211_00369</name>
</gene>
<proteinExistence type="predicted"/>
<dbReference type="PROSITE" id="PS51502">
    <property type="entry name" value="S_R_A_B_BARREL"/>
    <property type="match status" value="1"/>
</dbReference>
<organism evidence="3 4">
    <name type="scientific">Serratia marcescens</name>
    <dbReference type="NCBI Taxonomy" id="615"/>
    <lineage>
        <taxon>Bacteria</taxon>
        <taxon>Pseudomonadati</taxon>
        <taxon>Pseudomonadota</taxon>
        <taxon>Gammaproteobacteria</taxon>
        <taxon>Enterobacterales</taxon>
        <taxon>Yersiniaceae</taxon>
        <taxon>Serratia</taxon>
    </lineage>
</organism>
<feature type="transmembrane region" description="Helical" evidence="1">
    <location>
        <begin position="6"/>
        <end position="23"/>
    </location>
</feature>
<evidence type="ECO:0000259" key="2">
    <source>
        <dbReference type="PROSITE" id="PS51502"/>
    </source>
</evidence>
<evidence type="ECO:0000313" key="3">
    <source>
        <dbReference type="EMBL" id="SUI39443.1"/>
    </source>
</evidence>
<dbReference type="InterPro" id="IPR011008">
    <property type="entry name" value="Dimeric_a/b-barrel"/>
</dbReference>
<accession>A0A379Y1A2</accession>
<protein>
    <submittedName>
        <fullName evidence="3">Stress responsive A/B Barrel Domain</fullName>
    </submittedName>
</protein>
<evidence type="ECO:0000313" key="4">
    <source>
        <dbReference type="Proteomes" id="UP000254765"/>
    </source>
</evidence>
<reference evidence="3 4" key="1">
    <citation type="submission" date="2018-06" db="EMBL/GenBank/DDBJ databases">
        <authorList>
            <consortium name="Pathogen Informatics"/>
            <person name="Doyle S."/>
        </authorList>
    </citation>
    <scope>NUCLEOTIDE SEQUENCE [LARGE SCALE GENOMIC DNA]</scope>
    <source>
        <strain evidence="3 4">NCTC10211</strain>
    </source>
</reference>
<dbReference type="EMBL" id="UGYK01000002">
    <property type="protein sequence ID" value="SUI39443.1"/>
    <property type="molecule type" value="Genomic_DNA"/>
</dbReference>
<dbReference type="RefSeq" id="WP_033641203.1">
    <property type="nucleotide sequence ID" value="NZ_CAMIQS010000006.1"/>
</dbReference>
<keyword evidence="1" id="KW-0472">Membrane</keyword>
<dbReference type="InterPro" id="IPR013097">
    <property type="entry name" value="Dabb"/>
</dbReference>